<keyword evidence="1 3" id="KW-0597">Phosphoprotein</keyword>
<dbReference type="Gene3D" id="3.40.50.2300">
    <property type="match status" value="1"/>
</dbReference>
<dbReference type="Pfam" id="PF00196">
    <property type="entry name" value="GerE"/>
    <property type="match status" value="1"/>
</dbReference>
<dbReference type="RefSeq" id="WP_379717628.1">
    <property type="nucleotide sequence ID" value="NZ_JBHSMS010000015.1"/>
</dbReference>
<dbReference type="SMART" id="SM00421">
    <property type="entry name" value="HTH_LUXR"/>
    <property type="match status" value="1"/>
</dbReference>
<feature type="domain" description="HTH luxR-type" evidence="4">
    <location>
        <begin position="147"/>
        <end position="212"/>
    </location>
</feature>
<evidence type="ECO:0000313" key="6">
    <source>
        <dbReference type="EMBL" id="MFC5510378.1"/>
    </source>
</evidence>
<dbReference type="SUPFAM" id="SSF52172">
    <property type="entry name" value="CheY-like"/>
    <property type="match status" value="1"/>
</dbReference>
<dbReference type="Pfam" id="PF00072">
    <property type="entry name" value="Response_reg"/>
    <property type="match status" value="1"/>
</dbReference>
<dbReference type="SMART" id="SM00448">
    <property type="entry name" value="REC"/>
    <property type="match status" value="1"/>
</dbReference>
<evidence type="ECO:0000256" key="3">
    <source>
        <dbReference type="PROSITE-ProRule" id="PRU00169"/>
    </source>
</evidence>
<comment type="caution">
    <text evidence="6">The sequence shown here is derived from an EMBL/GenBank/DDBJ whole genome shotgun (WGS) entry which is preliminary data.</text>
</comment>
<accession>A0ABW0PDD2</accession>
<name>A0ABW0PDD2_9BURK</name>
<dbReference type="CDD" id="cd17535">
    <property type="entry name" value="REC_NarL-like"/>
    <property type="match status" value="1"/>
</dbReference>
<keyword evidence="7" id="KW-1185">Reference proteome</keyword>
<proteinExistence type="predicted"/>
<reference evidence="7" key="1">
    <citation type="journal article" date="2019" name="Int. J. Syst. Evol. Microbiol.">
        <title>The Global Catalogue of Microorganisms (GCM) 10K type strain sequencing project: providing services to taxonomists for standard genome sequencing and annotation.</title>
        <authorList>
            <consortium name="The Broad Institute Genomics Platform"/>
            <consortium name="The Broad Institute Genome Sequencing Center for Infectious Disease"/>
            <person name="Wu L."/>
            <person name="Ma J."/>
        </authorList>
    </citation>
    <scope>NUCLEOTIDE SEQUENCE [LARGE SCALE GENOMIC DNA]</scope>
    <source>
        <strain evidence="7">CCUG 38813</strain>
    </source>
</reference>
<dbReference type="CDD" id="cd06170">
    <property type="entry name" value="LuxR_C_like"/>
    <property type="match status" value="1"/>
</dbReference>
<dbReference type="SUPFAM" id="SSF46894">
    <property type="entry name" value="C-terminal effector domain of the bipartite response regulators"/>
    <property type="match status" value="1"/>
</dbReference>
<dbReference type="InterPro" id="IPR058245">
    <property type="entry name" value="NreC/VraR/RcsB-like_REC"/>
</dbReference>
<dbReference type="InterPro" id="IPR011006">
    <property type="entry name" value="CheY-like_superfamily"/>
</dbReference>
<evidence type="ECO:0000259" key="5">
    <source>
        <dbReference type="PROSITE" id="PS50110"/>
    </source>
</evidence>
<dbReference type="PANTHER" id="PTHR43214:SF43">
    <property type="entry name" value="TWO-COMPONENT RESPONSE REGULATOR"/>
    <property type="match status" value="1"/>
</dbReference>
<dbReference type="InterPro" id="IPR039420">
    <property type="entry name" value="WalR-like"/>
</dbReference>
<organism evidence="6 7">
    <name type="scientific">Massilia jejuensis</name>
    <dbReference type="NCBI Taxonomy" id="648894"/>
    <lineage>
        <taxon>Bacteria</taxon>
        <taxon>Pseudomonadati</taxon>
        <taxon>Pseudomonadota</taxon>
        <taxon>Betaproteobacteria</taxon>
        <taxon>Burkholderiales</taxon>
        <taxon>Oxalobacteraceae</taxon>
        <taxon>Telluria group</taxon>
        <taxon>Massilia</taxon>
    </lineage>
</organism>
<evidence type="ECO:0000313" key="7">
    <source>
        <dbReference type="Proteomes" id="UP001596031"/>
    </source>
</evidence>
<dbReference type="InterPro" id="IPR001789">
    <property type="entry name" value="Sig_transdc_resp-reg_receiver"/>
</dbReference>
<dbReference type="InterPro" id="IPR000792">
    <property type="entry name" value="Tscrpt_reg_LuxR_C"/>
</dbReference>
<evidence type="ECO:0000259" key="4">
    <source>
        <dbReference type="PROSITE" id="PS50043"/>
    </source>
</evidence>
<feature type="modified residue" description="4-aspartylphosphate" evidence="3">
    <location>
        <position position="59"/>
    </location>
</feature>
<feature type="domain" description="Response regulatory" evidence="5">
    <location>
        <begin position="9"/>
        <end position="125"/>
    </location>
</feature>
<keyword evidence="2" id="KW-0238">DNA-binding</keyword>
<evidence type="ECO:0000256" key="1">
    <source>
        <dbReference type="ARBA" id="ARBA00022553"/>
    </source>
</evidence>
<sequence>MNEKLRRTTVLLADDHQIVRTGIATSLEKSGIDVVGQAKAAEEVVPMYQQLTPDVVLLDMRFGEKMTGFDVAADLLAADRNARIVFCSQFDQHTLIKRTYDIGALAFVNKDCEESELADAVQHAREGKLYFQPRIADRMAKLQVRGEQTPFSSLNERELEIAKLMAKGMTIAEIAEDQKLSAKTVANASLTIKEKLGITRPAELTMLAAKHHLIEL</sequence>
<dbReference type="PROSITE" id="PS50043">
    <property type="entry name" value="HTH_LUXR_2"/>
    <property type="match status" value="1"/>
</dbReference>
<dbReference type="PROSITE" id="PS50110">
    <property type="entry name" value="RESPONSE_REGULATORY"/>
    <property type="match status" value="1"/>
</dbReference>
<dbReference type="PANTHER" id="PTHR43214">
    <property type="entry name" value="TWO-COMPONENT RESPONSE REGULATOR"/>
    <property type="match status" value="1"/>
</dbReference>
<protein>
    <submittedName>
        <fullName evidence="6">Response regulator</fullName>
    </submittedName>
</protein>
<gene>
    <name evidence="6" type="ORF">ACFPOU_04450</name>
</gene>
<dbReference type="EMBL" id="JBHSMS010000015">
    <property type="protein sequence ID" value="MFC5510378.1"/>
    <property type="molecule type" value="Genomic_DNA"/>
</dbReference>
<dbReference type="PRINTS" id="PR00038">
    <property type="entry name" value="HTHLUXR"/>
</dbReference>
<evidence type="ECO:0000256" key="2">
    <source>
        <dbReference type="ARBA" id="ARBA00023125"/>
    </source>
</evidence>
<dbReference type="InterPro" id="IPR016032">
    <property type="entry name" value="Sig_transdc_resp-reg_C-effctor"/>
</dbReference>
<dbReference type="Proteomes" id="UP001596031">
    <property type="component" value="Unassembled WGS sequence"/>
</dbReference>